<name>G5GKM1_9FIRM</name>
<organism evidence="1 2">
    <name type="scientific">Johnsonella ignava ATCC 51276</name>
    <dbReference type="NCBI Taxonomy" id="679200"/>
    <lineage>
        <taxon>Bacteria</taxon>
        <taxon>Bacillati</taxon>
        <taxon>Bacillota</taxon>
        <taxon>Clostridia</taxon>
        <taxon>Lachnospirales</taxon>
        <taxon>Lachnospiraceae</taxon>
        <taxon>Johnsonella</taxon>
    </lineage>
</organism>
<keyword evidence="2" id="KW-1185">Reference proteome</keyword>
<dbReference type="STRING" id="679200.HMPREF9333_02113"/>
<sequence>MKILHFKQFYKHYVFVEDGEGGRKKVLKNYIDVNVCIDMVCGDTRNELGSEE</sequence>
<reference evidence="1 2" key="1">
    <citation type="submission" date="2011-08" db="EMBL/GenBank/DDBJ databases">
        <title>The Genome Sequence of Johnsonella ignava ATCC 51276.</title>
        <authorList>
            <consortium name="The Broad Institute Genome Sequencing Platform"/>
            <person name="Earl A."/>
            <person name="Ward D."/>
            <person name="Feldgarden M."/>
            <person name="Gevers D."/>
            <person name="Izard J."/>
            <person name="Blanton J.M."/>
            <person name="Baranova O.V."/>
            <person name="Dewhirst F.E."/>
            <person name="Young S.K."/>
            <person name="Zeng Q."/>
            <person name="Gargeya S."/>
            <person name="Fitzgerald M."/>
            <person name="Haas B."/>
            <person name="Abouelleil A."/>
            <person name="Alvarado L."/>
            <person name="Arachchi H.M."/>
            <person name="Berlin A."/>
            <person name="Brown A."/>
            <person name="Chapman S.B."/>
            <person name="Chen Z."/>
            <person name="Dunbar C."/>
            <person name="Freedman E."/>
            <person name="Gearin G."/>
            <person name="Gellesch M."/>
            <person name="Goldberg J."/>
            <person name="Griggs A."/>
            <person name="Gujja S."/>
            <person name="Heiman D."/>
            <person name="Howarth C."/>
            <person name="Larson L."/>
            <person name="Lui A."/>
            <person name="MacDonald P.J.P."/>
            <person name="Montmayeur A."/>
            <person name="Murphy C."/>
            <person name="Neiman D."/>
            <person name="Pearson M."/>
            <person name="Priest M."/>
            <person name="Roberts A."/>
            <person name="Saif S."/>
            <person name="Shea T."/>
            <person name="Shenoy N."/>
            <person name="Sisk P."/>
            <person name="Stolte C."/>
            <person name="Sykes S."/>
            <person name="Wortman J."/>
            <person name="Nusbaum C."/>
            <person name="Birren B."/>
        </authorList>
    </citation>
    <scope>NUCLEOTIDE SEQUENCE [LARGE SCALE GENOMIC DNA]</scope>
    <source>
        <strain evidence="1 2">ATCC 51276</strain>
    </source>
</reference>
<protein>
    <submittedName>
        <fullName evidence="1">Uncharacterized protein</fullName>
    </submittedName>
</protein>
<dbReference type="Proteomes" id="UP000003011">
    <property type="component" value="Unassembled WGS sequence"/>
</dbReference>
<comment type="caution">
    <text evidence="1">The sequence shown here is derived from an EMBL/GenBank/DDBJ whole genome shotgun (WGS) entry which is preliminary data.</text>
</comment>
<proteinExistence type="predicted"/>
<dbReference type="AlphaFoldDB" id="G5GKM1"/>
<dbReference type="HOGENOM" id="CLU_205170_1_0_9"/>
<dbReference type="eggNOG" id="ENOG50334G9">
    <property type="taxonomic scope" value="Bacteria"/>
</dbReference>
<accession>G5GKM1</accession>
<gene>
    <name evidence="1" type="ORF">HMPREF9333_02113</name>
</gene>
<evidence type="ECO:0000313" key="1">
    <source>
        <dbReference type="EMBL" id="EHI54750.1"/>
    </source>
</evidence>
<evidence type="ECO:0000313" key="2">
    <source>
        <dbReference type="Proteomes" id="UP000003011"/>
    </source>
</evidence>
<dbReference type="EMBL" id="ACZL01000043">
    <property type="protein sequence ID" value="EHI54750.1"/>
    <property type="molecule type" value="Genomic_DNA"/>
</dbReference>
<dbReference type="PATRIC" id="fig|679200.3.peg.2223"/>
<dbReference type="RefSeq" id="WP_005542064.1">
    <property type="nucleotide sequence ID" value="NZ_JH378840.1"/>
</dbReference>
<dbReference type="OrthoDB" id="95595at2"/>